<feature type="region of interest" description="Disordered" evidence="6">
    <location>
        <begin position="1"/>
        <end position="21"/>
    </location>
</feature>
<dbReference type="RefSeq" id="WP_311736518.1">
    <property type="nucleotide sequence ID" value="NZ_JACHVY010000001.1"/>
</dbReference>
<evidence type="ECO:0000256" key="4">
    <source>
        <dbReference type="ARBA" id="ARBA00022989"/>
    </source>
</evidence>
<gene>
    <name evidence="8" type="ORF">FHR75_001357</name>
</gene>
<feature type="transmembrane region" description="Helical" evidence="7">
    <location>
        <begin position="259"/>
        <end position="283"/>
    </location>
</feature>
<keyword evidence="2" id="KW-1003">Cell membrane</keyword>
<keyword evidence="5 7" id="KW-0472">Membrane</keyword>
<dbReference type="PIRSF" id="PIRSF006060">
    <property type="entry name" value="AA_transporter"/>
    <property type="match status" value="1"/>
</dbReference>
<evidence type="ECO:0000313" key="8">
    <source>
        <dbReference type="EMBL" id="MBB2900569.1"/>
    </source>
</evidence>
<feature type="transmembrane region" description="Helical" evidence="7">
    <location>
        <begin position="63"/>
        <end position="81"/>
    </location>
</feature>
<name>A0A7W4TKG1_KINRA</name>
<evidence type="ECO:0000256" key="7">
    <source>
        <dbReference type="SAM" id="Phobius"/>
    </source>
</evidence>
<dbReference type="InterPro" id="IPR002293">
    <property type="entry name" value="AA/rel_permease1"/>
</dbReference>
<evidence type="ECO:0000256" key="3">
    <source>
        <dbReference type="ARBA" id="ARBA00022692"/>
    </source>
</evidence>
<evidence type="ECO:0000256" key="1">
    <source>
        <dbReference type="ARBA" id="ARBA00004651"/>
    </source>
</evidence>
<dbReference type="Pfam" id="PF13520">
    <property type="entry name" value="AA_permease_2"/>
    <property type="match status" value="1"/>
</dbReference>
<dbReference type="GO" id="GO:0022857">
    <property type="term" value="F:transmembrane transporter activity"/>
    <property type="evidence" value="ECO:0007669"/>
    <property type="project" value="InterPro"/>
</dbReference>
<keyword evidence="3 7" id="KW-0812">Transmembrane</keyword>
<dbReference type="PANTHER" id="PTHR42770">
    <property type="entry name" value="AMINO ACID TRANSPORTER-RELATED"/>
    <property type="match status" value="1"/>
</dbReference>
<protein>
    <submittedName>
        <fullName evidence="8">Amino acid transporter</fullName>
    </submittedName>
</protein>
<sequence>MAAADHPPSGPAATTTTAPPGKGLQPGALGLWGNTVIGLGATAPAYSLAATLGYVVLAVHDKAPAMFLVAFAPMLLVALAYRELNRAAPDCGTTFTWGTKAFGPWVGWMGGWGVAVSAIIVLANVAEISAVYTLRFLGLDAAADHLVLRTALGLVFIVGMTWISYRGITISEKLQNLFIVVQLAVLGIVALGALYLVYSGGAGDQAVRPQWDWFSPFGVSGSALAEAVILCIFIYWGWDACLAVSEETKDADRTPGRAALLATVILLVTYVLVAVAVQAYAGFGTTGIGLANEENADDVLTLLGEPVGGAVVSGALLITVAISAASSTQTTILPTARGTLSMAVYGALPQRFAKVHPRLRTPSFGTLVMGAAAVVFYVVLSLVSQNALQDSIASLGLAVAFYYGITAFACVWYFRRTLNRSARDFLLRGLFPALGGLAMLWAFAQSCVDMLDPEYGYTAFGSWGGVFVIGVGMLALGVPLMLLCAVRLRPFFQGRTLDASTPILVPETGEPPIGGL</sequence>
<feature type="transmembrane region" description="Helical" evidence="7">
    <location>
        <begin position="31"/>
        <end position="57"/>
    </location>
</feature>
<feature type="transmembrane region" description="Helical" evidence="7">
    <location>
        <begin position="464"/>
        <end position="486"/>
    </location>
</feature>
<evidence type="ECO:0000256" key="5">
    <source>
        <dbReference type="ARBA" id="ARBA00023136"/>
    </source>
</evidence>
<feature type="transmembrane region" description="Helical" evidence="7">
    <location>
        <begin position="146"/>
        <end position="165"/>
    </location>
</feature>
<comment type="subcellular location">
    <subcellularLocation>
        <location evidence="1">Cell membrane</location>
        <topology evidence="1">Multi-pass membrane protein</topology>
    </subcellularLocation>
</comment>
<dbReference type="AlphaFoldDB" id="A0A7W4TKG1"/>
<feature type="transmembrane region" description="Helical" evidence="7">
    <location>
        <begin position="425"/>
        <end position="444"/>
    </location>
</feature>
<keyword evidence="4 7" id="KW-1133">Transmembrane helix</keyword>
<feature type="transmembrane region" description="Helical" evidence="7">
    <location>
        <begin position="361"/>
        <end position="380"/>
    </location>
</feature>
<accession>A0A7W4TKG1</accession>
<dbReference type="GO" id="GO:0005886">
    <property type="term" value="C:plasma membrane"/>
    <property type="evidence" value="ECO:0007669"/>
    <property type="project" value="UniProtKB-SubCell"/>
</dbReference>
<feature type="transmembrane region" description="Helical" evidence="7">
    <location>
        <begin position="217"/>
        <end position="238"/>
    </location>
</feature>
<feature type="transmembrane region" description="Helical" evidence="7">
    <location>
        <begin position="392"/>
        <end position="413"/>
    </location>
</feature>
<evidence type="ECO:0000256" key="2">
    <source>
        <dbReference type="ARBA" id="ARBA00022475"/>
    </source>
</evidence>
<feature type="transmembrane region" description="Helical" evidence="7">
    <location>
        <begin position="102"/>
        <end position="126"/>
    </location>
</feature>
<organism evidence="8 9">
    <name type="scientific">Kineococcus radiotolerans</name>
    <dbReference type="NCBI Taxonomy" id="131568"/>
    <lineage>
        <taxon>Bacteria</taxon>
        <taxon>Bacillati</taxon>
        <taxon>Actinomycetota</taxon>
        <taxon>Actinomycetes</taxon>
        <taxon>Kineosporiales</taxon>
        <taxon>Kineosporiaceae</taxon>
        <taxon>Kineococcus</taxon>
    </lineage>
</organism>
<evidence type="ECO:0000313" key="9">
    <source>
        <dbReference type="Proteomes" id="UP000533269"/>
    </source>
</evidence>
<evidence type="ECO:0000256" key="6">
    <source>
        <dbReference type="SAM" id="MobiDB-lite"/>
    </source>
</evidence>
<feature type="transmembrane region" description="Helical" evidence="7">
    <location>
        <begin position="303"/>
        <end position="325"/>
    </location>
</feature>
<proteinExistence type="predicted"/>
<dbReference type="InterPro" id="IPR050367">
    <property type="entry name" value="APC_superfamily"/>
</dbReference>
<comment type="caution">
    <text evidence="8">The sequence shown here is derived from an EMBL/GenBank/DDBJ whole genome shotgun (WGS) entry which is preliminary data.</text>
</comment>
<feature type="transmembrane region" description="Helical" evidence="7">
    <location>
        <begin position="177"/>
        <end position="197"/>
    </location>
</feature>
<reference evidence="8 9" key="2">
    <citation type="submission" date="2020-08" db="EMBL/GenBank/DDBJ databases">
        <authorList>
            <person name="Partida-Martinez L."/>
            <person name="Huntemann M."/>
            <person name="Clum A."/>
            <person name="Wang J."/>
            <person name="Palaniappan K."/>
            <person name="Ritter S."/>
            <person name="Chen I.-M."/>
            <person name="Stamatis D."/>
            <person name="Reddy T."/>
            <person name="O'Malley R."/>
            <person name="Daum C."/>
            <person name="Shapiro N."/>
            <person name="Ivanova N."/>
            <person name="Kyrpides N."/>
            <person name="Woyke T."/>
        </authorList>
    </citation>
    <scope>NUCLEOTIDE SEQUENCE [LARGE SCALE GENOMIC DNA]</scope>
    <source>
        <strain evidence="8 9">AS2.23</strain>
    </source>
</reference>
<reference evidence="8 9" key="1">
    <citation type="submission" date="2020-08" db="EMBL/GenBank/DDBJ databases">
        <title>The Agave Microbiome: Exploring the role of microbial communities in plant adaptations to desert environments.</title>
        <authorList>
            <person name="Partida-Martinez L.P."/>
        </authorList>
    </citation>
    <scope>NUCLEOTIDE SEQUENCE [LARGE SCALE GENOMIC DNA]</scope>
    <source>
        <strain evidence="8 9">AS2.23</strain>
    </source>
</reference>
<feature type="compositionally biased region" description="Low complexity" evidence="6">
    <location>
        <begin position="11"/>
        <end position="20"/>
    </location>
</feature>
<dbReference type="Proteomes" id="UP000533269">
    <property type="component" value="Unassembled WGS sequence"/>
</dbReference>
<dbReference type="Gene3D" id="1.20.1740.10">
    <property type="entry name" value="Amino acid/polyamine transporter I"/>
    <property type="match status" value="1"/>
</dbReference>
<dbReference type="EMBL" id="JACHVY010000001">
    <property type="protein sequence ID" value="MBB2900569.1"/>
    <property type="molecule type" value="Genomic_DNA"/>
</dbReference>
<dbReference type="PANTHER" id="PTHR42770:SF16">
    <property type="entry name" value="AMINO ACID PERMEASE"/>
    <property type="match status" value="1"/>
</dbReference>